<dbReference type="PANTHER" id="PTHR30097:SF4">
    <property type="entry name" value="SLR6042 PROTEIN"/>
    <property type="match status" value="1"/>
</dbReference>
<feature type="domain" description="CusB-like barrel-sandwich hybrid" evidence="5">
    <location>
        <begin position="167"/>
        <end position="286"/>
    </location>
</feature>
<gene>
    <name evidence="8" type="ORF">GCM10007935_08190</name>
</gene>
<evidence type="ECO:0000259" key="4">
    <source>
        <dbReference type="Pfam" id="PF25869"/>
    </source>
</evidence>
<keyword evidence="2" id="KW-0813">Transport</keyword>
<accession>A0ABQ6C3U3</accession>
<dbReference type="Gene3D" id="2.40.30.170">
    <property type="match status" value="1"/>
</dbReference>
<evidence type="ECO:0000313" key="8">
    <source>
        <dbReference type="EMBL" id="GLS13390.1"/>
    </source>
</evidence>
<dbReference type="SUPFAM" id="SSF111369">
    <property type="entry name" value="HlyD-like secretion proteins"/>
    <property type="match status" value="1"/>
</dbReference>
<evidence type="ECO:0000313" key="9">
    <source>
        <dbReference type="Proteomes" id="UP001156903"/>
    </source>
</evidence>
<dbReference type="Pfam" id="PF11604">
    <property type="entry name" value="CusF_Ec"/>
    <property type="match status" value="1"/>
</dbReference>
<feature type="region of interest" description="Disordered" evidence="3">
    <location>
        <begin position="520"/>
        <end position="543"/>
    </location>
</feature>
<dbReference type="Gene3D" id="2.40.50.100">
    <property type="match status" value="1"/>
</dbReference>
<dbReference type="Pfam" id="PF25954">
    <property type="entry name" value="Beta-barrel_RND_2"/>
    <property type="match status" value="1"/>
</dbReference>
<dbReference type="InterPro" id="IPR058791">
    <property type="entry name" value="3HB_CusB"/>
</dbReference>
<dbReference type="Gene3D" id="2.40.420.20">
    <property type="match status" value="1"/>
</dbReference>
<dbReference type="Pfam" id="PF25975">
    <property type="entry name" value="CzcB_C"/>
    <property type="match status" value="1"/>
</dbReference>
<dbReference type="Proteomes" id="UP001156903">
    <property type="component" value="Unassembled WGS sequence"/>
</dbReference>
<dbReference type="NCBIfam" id="TIGR01730">
    <property type="entry name" value="RND_mfp"/>
    <property type="match status" value="1"/>
</dbReference>
<dbReference type="Gene3D" id="2.40.50.320">
    <property type="entry name" value="Copper binding periplasmic protein CusF"/>
    <property type="match status" value="1"/>
</dbReference>
<feature type="region of interest" description="Disordered" evidence="3">
    <location>
        <begin position="33"/>
        <end position="54"/>
    </location>
</feature>
<protein>
    <submittedName>
        <fullName evidence="8">Cobalt transporter</fullName>
    </submittedName>
</protein>
<dbReference type="InterPro" id="IPR058792">
    <property type="entry name" value="Beta-barrel_RND_2"/>
</dbReference>
<feature type="compositionally biased region" description="Low complexity" evidence="3">
    <location>
        <begin position="37"/>
        <end position="53"/>
    </location>
</feature>
<evidence type="ECO:0000256" key="1">
    <source>
        <dbReference type="ARBA" id="ARBA00009477"/>
    </source>
</evidence>
<evidence type="ECO:0000259" key="6">
    <source>
        <dbReference type="Pfam" id="PF25954"/>
    </source>
</evidence>
<dbReference type="InterPro" id="IPR051909">
    <property type="entry name" value="MFP_Cation_Efflux"/>
</dbReference>
<dbReference type="InterPro" id="IPR058649">
    <property type="entry name" value="CzcB_C"/>
</dbReference>
<comment type="caution">
    <text evidence="8">The sequence shown here is derived from an EMBL/GenBank/DDBJ whole genome shotgun (WGS) entry which is preliminary data.</text>
</comment>
<dbReference type="RefSeq" id="WP_066159725.1">
    <property type="nucleotide sequence ID" value="NZ_BSPB01000004.1"/>
</dbReference>
<dbReference type="Pfam" id="PF25919">
    <property type="entry name" value="BSH_CusB"/>
    <property type="match status" value="1"/>
</dbReference>
<feature type="domain" description="CusB-like beta-barrel" evidence="6">
    <location>
        <begin position="290"/>
        <end position="366"/>
    </location>
</feature>
<dbReference type="InterPro" id="IPR058790">
    <property type="entry name" value="BSH_CusB"/>
</dbReference>
<evidence type="ECO:0000259" key="7">
    <source>
        <dbReference type="Pfam" id="PF25975"/>
    </source>
</evidence>
<keyword evidence="9" id="KW-1185">Reference proteome</keyword>
<evidence type="ECO:0000259" key="5">
    <source>
        <dbReference type="Pfam" id="PF25919"/>
    </source>
</evidence>
<dbReference type="PANTHER" id="PTHR30097">
    <property type="entry name" value="CATION EFFLUX SYSTEM PROTEIN CUSB"/>
    <property type="match status" value="1"/>
</dbReference>
<comment type="similarity">
    <text evidence="1">Belongs to the membrane fusion protein (MFP) (TC 8.A.1) family.</text>
</comment>
<feature type="domain" description="CusB-like three alpha-helical bundle" evidence="4">
    <location>
        <begin position="202"/>
        <end position="253"/>
    </location>
</feature>
<name>A0ABQ6C3U3_9BURK</name>
<reference evidence="9" key="1">
    <citation type="journal article" date="2019" name="Int. J. Syst. Evol. Microbiol.">
        <title>The Global Catalogue of Microorganisms (GCM) 10K type strain sequencing project: providing services to taxonomists for standard genome sequencing and annotation.</title>
        <authorList>
            <consortium name="The Broad Institute Genomics Platform"/>
            <consortium name="The Broad Institute Genome Sequencing Center for Infectious Disease"/>
            <person name="Wu L."/>
            <person name="Ma J."/>
        </authorList>
    </citation>
    <scope>NUCLEOTIDE SEQUENCE [LARGE SCALE GENOMIC DNA]</scope>
    <source>
        <strain evidence="9">NBRC 109341</strain>
    </source>
</reference>
<sequence length="543" mass="57072">MNVRTTIGLGVVAVATLGAVGYGAWTAGMRSGMEMGSSQPAPRAASAPQDPDAWSVVQGGEATARHLRDGLKAGDVDPVTGRVILSYHDPMVPGKNFEAPGKSPFMDMMLVPRYAGGANASADTGAVAVSPRIQQSLGLRTGEVVQGTLAGGFSVAGNVAWNERNQVVVSARSMGFVEKLHVRAALDRVAAGAPLAEIYVPDWVAAQEEYLAITRMPGADLGPLRDAATQRLRQAGMDAAQIQHVVRTGTVQPRFTLRAPISGTLTELMVREGATVMPGMPLMRLQGTATVWAEGQVPEGQVAQLQPGAKVSATSPAAPGQTFEGRVQAILPEVDPATRTLKARLELNNPGGRLVPGMFVQMRFAEPVRQPALLVPSDAVIHTGRRSVVMLAEDGGHFRPVEVRAGREAGGQTEIVQGLQAGQRVVLSGQFLIDSEASLRGLETRLNQAPAAAAAPAAAVDLHRTDAVIDAVDGDSVTLTHPAIPALKWPGMTMAFRLPPPEQRPSGLSRGDPVRIEFHTQDGAEPQITRIERVAPPAQGAKP</sequence>
<proteinExistence type="inferred from homology"/>
<organism evidence="8 9">
    <name type="scientific">Hydrogenophaga electricum</name>
    <dbReference type="NCBI Taxonomy" id="1230953"/>
    <lineage>
        <taxon>Bacteria</taxon>
        <taxon>Pseudomonadati</taxon>
        <taxon>Pseudomonadota</taxon>
        <taxon>Betaproteobacteria</taxon>
        <taxon>Burkholderiales</taxon>
        <taxon>Comamonadaceae</taxon>
        <taxon>Hydrogenophaga</taxon>
    </lineage>
</organism>
<feature type="domain" description="CzcB-like C-terminal circularly permuted SH3-like" evidence="7">
    <location>
        <begin position="374"/>
        <end position="433"/>
    </location>
</feature>
<evidence type="ECO:0000256" key="3">
    <source>
        <dbReference type="SAM" id="MobiDB-lite"/>
    </source>
</evidence>
<dbReference type="Pfam" id="PF25869">
    <property type="entry name" value="3HB_CusB"/>
    <property type="match status" value="1"/>
</dbReference>
<dbReference type="Gene3D" id="6.10.140.730">
    <property type="match status" value="1"/>
</dbReference>
<dbReference type="InterPro" id="IPR042230">
    <property type="entry name" value="CusF_sf"/>
</dbReference>
<dbReference type="InterPro" id="IPR021647">
    <property type="entry name" value="CusF_Ec"/>
</dbReference>
<dbReference type="EMBL" id="BSPB01000004">
    <property type="protein sequence ID" value="GLS13390.1"/>
    <property type="molecule type" value="Genomic_DNA"/>
</dbReference>
<dbReference type="InterPro" id="IPR006143">
    <property type="entry name" value="RND_pump_MFP"/>
</dbReference>
<evidence type="ECO:0000256" key="2">
    <source>
        <dbReference type="ARBA" id="ARBA00022448"/>
    </source>
</evidence>